<keyword evidence="3" id="KW-1185">Reference proteome</keyword>
<dbReference type="EMBL" id="JAPFFF010000009">
    <property type="protein sequence ID" value="KAK8882333.1"/>
    <property type="molecule type" value="Genomic_DNA"/>
</dbReference>
<reference evidence="2 3" key="1">
    <citation type="submission" date="2024-04" db="EMBL/GenBank/DDBJ databases">
        <title>Tritrichomonas musculus Genome.</title>
        <authorList>
            <person name="Alves-Ferreira E."/>
            <person name="Grigg M."/>
            <person name="Lorenzi H."/>
            <person name="Galac M."/>
        </authorList>
    </citation>
    <scope>NUCLEOTIDE SEQUENCE [LARGE SCALE GENOMIC DNA]</scope>
    <source>
        <strain evidence="2 3">EAF2021</strain>
    </source>
</reference>
<gene>
    <name evidence="2" type="ORF">M9Y10_044975</name>
</gene>
<dbReference type="Proteomes" id="UP001470230">
    <property type="component" value="Unassembled WGS sequence"/>
</dbReference>
<accession>A0ABR2JV51</accession>
<proteinExistence type="predicted"/>
<feature type="compositionally biased region" description="Polar residues" evidence="1">
    <location>
        <begin position="543"/>
        <end position="555"/>
    </location>
</feature>
<name>A0ABR2JV51_9EUKA</name>
<evidence type="ECO:0000313" key="2">
    <source>
        <dbReference type="EMBL" id="KAK8882333.1"/>
    </source>
</evidence>
<sequence length="596" mass="69950">MNKILKNDIISNLHEYDNDEDIDNLFSQIFPPYQKSSYLKIFLQNPETEKRSIYSKKLFISLLSLGETFQKKIRILNYTKYLTEFLTDIKDSEYLKNNFHFVSRCIQRILQYFYFRKEFGPFCLISYKAKLLELEDVPTLPLFFNQNQDIFEVLKENFSFINPIISNSDEKLLIWCYFENMHNDFCKIIDSRKKFILDDFTQSIIKQRIQVSKKLFHHYPKHFIDFLLKIYPTITQNLIKPNLQKNPCLIYLQNNGSKLIPYNNSESTNFADNELPYPSIRHYFNISVFQLQNKGLDNSPQSLPAKRKKLITLQERSKIEFKLNLSIAQRFQNSHIHFQGKNISANQAIPSNFIYSDFKLVVDSLSKHLKNNEEEIIVFNNNNNCLSYHEINSKLNRAKSRQTISLHLIQTEKENVKTPALTDIKKTQNGQNFINISTFPKTKLQNDLVDNAKPPLERSDGYQLISNKKNNDFKEERKIKLTTLDLKSNEKNSNTNANSFTSNKENKSNERHYYSRANNCNKIEIQPPSNSCCNYSPSFKISSNGTNQSQITSKGQQRRQQQQNQVQNSSPIFIQKRNNNNTGAITIQKKIIDDKK</sequence>
<feature type="region of interest" description="Disordered" evidence="1">
    <location>
        <begin position="543"/>
        <end position="569"/>
    </location>
</feature>
<comment type="caution">
    <text evidence="2">The sequence shown here is derived from an EMBL/GenBank/DDBJ whole genome shotgun (WGS) entry which is preliminary data.</text>
</comment>
<feature type="compositionally biased region" description="Low complexity" evidence="1">
    <location>
        <begin position="492"/>
        <end position="503"/>
    </location>
</feature>
<feature type="compositionally biased region" description="Low complexity" evidence="1">
    <location>
        <begin position="558"/>
        <end position="568"/>
    </location>
</feature>
<feature type="region of interest" description="Disordered" evidence="1">
    <location>
        <begin position="484"/>
        <end position="510"/>
    </location>
</feature>
<evidence type="ECO:0000313" key="3">
    <source>
        <dbReference type="Proteomes" id="UP001470230"/>
    </source>
</evidence>
<evidence type="ECO:0000256" key="1">
    <source>
        <dbReference type="SAM" id="MobiDB-lite"/>
    </source>
</evidence>
<protein>
    <submittedName>
        <fullName evidence="2">Uncharacterized protein</fullName>
    </submittedName>
</protein>
<organism evidence="2 3">
    <name type="scientific">Tritrichomonas musculus</name>
    <dbReference type="NCBI Taxonomy" id="1915356"/>
    <lineage>
        <taxon>Eukaryota</taxon>
        <taxon>Metamonada</taxon>
        <taxon>Parabasalia</taxon>
        <taxon>Tritrichomonadida</taxon>
        <taxon>Tritrichomonadidae</taxon>
        <taxon>Tritrichomonas</taxon>
    </lineage>
</organism>